<gene>
    <name evidence="2" type="ORF">RFULGI_LOCUS982</name>
</gene>
<sequence>MVKAQEYFNNKYKKNVTYLKVEEPISDKLTGKLTGLTLNSPDLEVINLAENKIKSLTSVNLGANPLSYLHKINITSLKNNLSLNLLGQLVELKEENEELRGRKEQSQNEKLKAQITRLEEENTNLRKAQAEAMKQIRIGLEKLEVNIEVAPK</sequence>
<name>A0A9N8Z201_9GLOM</name>
<evidence type="ECO:0000313" key="2">
    <source>
        <dbReference type="EMBL" id="CAG8467878.1"/>
    </source>
</evidence>
<dbReference type="AlphaFoldDB" id="A0A9N8Z201"/>
<keyword evidence="3" id="KW-1185">Reference proteome</keyword>
<dbReference type="EMBL" id="CAJVPZ010000520">
    <property type="protein sequence ID" value="CAG8467878.1"/>
    <property type="molecule type" value="Genomic_DNA"/>
</dbReference>
<dbReference type="OrthoDB" id="10572337at2759"/>
<protein>
    <submittedName>
        <fullName evidence="2">19081_t:CDS:1</fullName>
    </submittedName>
</protein>
<keyword evidence="1" id="KW-0175">Coiled coil</keyword>
<accession>A0A9N8Z201</accession>
<reference evidence="2" key="1">
    <citation type="submission" date="2021-06" db="EMBL/GenBank/DDBJ databases">
        <authorList>
            <person name="Kallberg Y."/>
            <person name="Tangrot J."/>
            <person name="Rosling A."/>
        </authorList>
    </citation>
    <scope>NUCLEOTIDE SEQUENCE</scope>
    <source>
        <strain evidence="2">IN212</strain>
    </source>
</reference>
<feature type="coiled-coil region" evidence="1">
    <location>
        <begin position="82"/>
        <end position="138"/>
    </location>
</feature>
<proteinExistence type="predicted"/>
<evidence type="ECO:0000256" key="1">
    <source>
        <dbReference type="SAM" id="Coils"/>
    </source>
</evidence>
<organism evidence="2 3">
    <name type="scientific">Racocetra fulgida</name>
    <dbReference type="NCBI Taxonomy" id="60492"/>
    <lineage>
        <taxon>Eukaryota</taxon>
        <taxon>Fungi</taxon>
        <taxon>Fungi incertae sedis</taxon>
        <taxon>Mucoromycota</taxon>
        <taxon>Glomeromycotina</taxon>
        <taxon>Glomeromycetes</taxon>
        <taxon>Diversisporales</taxon>
        <taxon>Gigasporaceae</taxon>
        <taxon>Racocetra</taxon>
    </lineage>
</organism>
<comment type="caution">
    <text evidence="2">The sequence shown here is derived from an EMBL/GenBank/DDBJ whole genome shotgun (WGS) entry which is preliminary data.</text>
</comment>
<dbReference type="Proteomes" id="UP000789396">
    <property type="component" value="Unassembled WGS sequence"/>
</dbReference>
<evidence type="ECO:0000313" key="3">
    <source>
        <dbReference type="Proteomes" id="UP000789396"/>
    </source>
</evidence>